<feature type="signal peptide" evidence="1">
    <location>
        <begin position="1"/>
        <end position="19"/>
    </location>
</feature>
<gene>
    <name evidence="2" type="ORF">HID58_068430</name>
</gene>
<comment type="caution">
    <text evidence="2">The sequence shown here is derived from an EMBL/GenBank/DDBJ whole genome shotgun (WGS) entry which is preliminary data.</text>
</comment>
<evidence type="ECO:0000313" key="2">
    <source>
        <dbReference type="EMBL" id="KAH0881036.1"/>
    </source>
</evidence>
<accession>A0ABQ7ZLJ8</accession>
<evidence type="ECO:0000256" key="1">
    <source>
        <dbReference type="SAM" id="SignalP"/>
    </source>
</evidence>
<evidence type="ECO:0008006" key="4">
    <source>
        <dbReference type="Google" id="ProtNLM"/>
    </source>
</evidence>
<evidence type="ECO:0000313" key="3">
    <source>
        <dbReference type="Proteomes" id="UP000824890"/>
    </source>
</evidence>
<dbReference type="EMBL" id="JAGKQM010000015">
    <property type="protein sequence ID" value="KAH0881036.1"/>
    <property type="molecule type" value="Genomic_DNA"/>
</dbReference>
<keyword evidence="1" id="KW-0732">Signal</keyword>
<proteinExistence type="predicted"/>
<protein>
    <recommendedName>
        <fullName evidence="4">Secreted protein</fullName>
    </recommendedName>
</protein>
<reference evidence="2 3" key="1">
    <citation type="submission" date="2021-05" db="EMBL/GenBank/DDBJ databases">
        <title>Genome Assembly of Synthetic Allotetraploid Brassica napus Reveals Homoeologous Exchanges between Subgenomes.</title>
        <authorList>
            <person name="Davis J.T."/>
        </authorList>
    </citation>
    <scope>NUCLEOTIDE SEQUENCE [LARGE SCALE GENOMIC DNA]</scope>
    <source>
        <strain evidence="3">cv. Da-Ae</strain>
        <tissue evidence="2">Seedling</tissue>
    </source>
</reference>
<keyword evidence="3" id="KW-1185">Reference proteome</keyword>
<feature type="chain" id="PRO_5047009191" description="Secreted protein" evidence="1">
    <location>
        <begin position="20"/>
        <end position="65"/>
    </location>
</feature>
<organism evidence="2 3">
    <name type="scientific">Brassica napus</name>
    <name type="common">Rape</name>
    <dbReference type="NCBI Taxonomy" id="3708"/>
    <lineage>
        <taxon>Eukaryota</taxon>
        <taxon>Viridiplantae</taxon>
        <taxon>Streptophyta</taxon>
        <taxon>Embryophyta</taxon>
        <taxon>Tracheophyta</taxon>
        <taxon>Spermatophyta</taxon>
        <taxon>Magnoliopsida</taxon>
        <taxon>eudicotyledons</taxon>
        <taxon>Gunneridae</taxon>
        <taxon>Pentapetalae</taxon>
        <taxon>rosids</taxon>
        <taxon>malvids</taxon>
        <taxon>Brassicales</taxon>
        <taxon>Brassicaceae</taxon>
        <taxon>Brassiceae</taxon>
        <taxon>Brassica</taxon>
    </lineage>
</organism>
<dbReference type="Proteomes" id="UP000824890">
    <property type="component" value="Unassembled WGS sequence"/>
</dbReference>
<name>A0ABQ7ZLJ8_BRANA</name>
<sequence length="65" mass="7438">MRQHSLTGTGLYLWRLCGACPGTSPWTVKVLRNSDFKARHLLYYSHKLKHKVIQSFSRGVGMFNG</sequence>